<dbReference type="RefSeq" id="WP_104433128.1">
    <property type="nucleotide sequence ID" value="NZ_PTJD01000008.1"/>
</dbReference>
<dbReference type="OrthoDB" id="9151676at2"/>
<organism evidence="2 3">
    <name type="scientific">Kineococcus xinjiangensis</name>
    <dbReference type="NCBI Taxonomy" id="512762"/>
    <lineage>
        <taxon>Bacteria</taxon>
        <taxon>Bacillati</taxon>
        <taxon>Actinomycetota</taxon>
        <taxon>Actinomycetes</taxon>
        <taxon>Kineosporiales</taxon>
        <taxon>Kineosporiaceae</taxon>
        <taxon>Kineococcus</taxon>
    </lineage>
</organism>
<accession>A0A2S6IIX4</accession>
<protein>
    <submittedName>
        <fullName evidence="2">GAF domain-containing protein</fullName>
    </submittedName>
</protein>
<dbReference type="PANTHER" id="PTHR43102:SF2">
    <property type="entry name" value="GAF DOMAIN-CONTAINING PROTEIN"/>
    <property type="match status" value="1"/>
</dbReference>
<dbReference type="SUPFAM" id="SSF55781">
    <property type="entry name" value="GAF domain-like"/>
    <property type="match status" value="1"/>
</dbReference>
<dbReference type="InterPro" id="IPR029016">
    <property type="entry name" value="GAF-like_dom_sf"/>
</dbReference>
<dbReference type="Proteomes" id="UP000239485">
    <property type="component" value="Unassembled WGS sequence"/>
</dbReference>
<reference evidence="2 3" key="1">
    <citation type="submission" date="2018-02" db="EMBL/GenBank/DDBJ databases">
        <title>Genomic Encyclopedia of Archaeal and Bacterial Type Strains, Phase II (KMG-II): from individual species to whole genera.</title>
        <authorList>
            <person name="Goeker M."/>
        </authorList>
    </citation>
    <scope>NUCLEOTIDE SEQUENCE [LARGE SCALE GENOMIC DNA]</scope>
    <source>
        <strain evidence="2 3">DSM 22857</strain>
    </source>
</reference>
<proteinExistence type="predicted"/>
<dbReference type="SMART" id="SM00065">
    <property type="entry name" value="GAF"/>
    <property type="match status" value="1"/>
</dbReference>
<dbReference type="InterPro" id="IPR003018">
    <property type="entry name" value="GAF"/>
</dbReference>
<evidence type="ECO:0000313" key="3">
    <source>
        <dbReference type="Proteomes" id="UP000239485"/>
    </source>
</evidence>
<evidence type="ECO:0000313" key="2">
    <source>
        <dbReference type="EMBL" id="PPK94173.1"/>
    </source>
</evidence>
<evidence type="ECO:0000259" key="1">
    <source>
        <dbReference type="SMART" id="SM00065"/>
    </source>
</evidence>
<dbReference type="Gene3D" id="3.30.450.40">
    <property type="match status" value="1"/>
</dbReference>
<gene>
    <name evidence="2" type="ORF">CLV92_10872</name>
</gene>
<name>A0A2S6IIX4_9ACTN</name>
<dbReference type="PANTHER" id="PTHR43102">
    <property type="entry name" value="SLR1143 PROTEIN"/>
    <property type="match status" value="1"/>
</dbReference>
<dbReference type="Pfam" id="PF01590">
    <property type="entry name" value="GAF"/>
    <property type="match status" value="1"/>
</dbReference>
<dbReference type="AlphaFoldDB" id="A0A2S6IIX4"/>
<comment type="caution">
    <text evidence="2">The sequence shown here is derived from an EMBL/GenBank/DDBJ whole genome shotgun (WGS) entry which is preliminary data.</text>
</comment>
<keyword evidence="3" id="KW-1185">Reference proteome</keyword>
<feature type="domain" description="GAF" evidence="1">
    <location>
        <begin position="33"/>
        <end position="175"/>
    </location>
</feature>
<dbReference type="EMBL" id="PTJD01000008">
    <property type="protein sequence ID" value="PPK94173.1"/>
    <property type="molecule type" value="Genomic_DNA"/>
</dbReference>
<sequence>MSEAPRPVDPVQDVERLTEIGRFDLFSDEARARLDGFARRAAERLGLPIGLVNIVLYDAQHMAGSHGLTGWLAETRGTPVEWSFCATSVRTGEEYVVPDAQLDEAQCDNPLVTIDGIRSYAGVPLITSAGHVLGSCCVLGTEVHEFTATEVAELRAMAAEVVAEIESLRLPQVVAS</sequence>